<name>A0A5J5J290_9MICO</name>
<sequence length="305" mass="32396">MRRLVTRIASGIVVLWAAATLAFWTLQLVPGSVVDILAGDLNDPALREALIAEWHLNLSAWDQYLAFLGRLAVGDLGTSYVQRQPVLGVIGDQILPTITLAVAAGVLAVILAIVLSTLTVGRRPRLRASLSTVELIFVSIPVFWSGLLLLMVFSFALKLFPVAGGNGIQSLVLPTIALALPAAGLLSQVLREAMQRTMDEPFIVSVRARGVRETLVIWRHALRHAMLPGMTIAGALVGGLLGGAVITEQVFGRPGLGSVTLSAVTNKDVPVVLGVVLLAALVYVVVSTLLDILYTAVDPRLRGAR</sequence>
<keyword evidence="4 7" id="KW-0812">Transmembrane</keyword>
<dbReference type="AlphaFoldDB" id="A0A5J5J290"/>
<organism evidence="9 10">
    <name type="scientific">Microbacterium rhizomatis</name>
    <dbReference type="NCBI Taxonomy" id="1631477"/>
    <lineage>
        <taxon>Bacteria</taxon>
        <taxon>Bacillati</taxon>
        <taxon>Actinomycetota</taxon>
        <taxon>Actinomycetes</taxon>
        <taxon>Micrococcales</taxon>
        <taxon>Microbacteriaceae</taxon>
        <taxon>Microbacterium</taxon>
    </lineage>
</organism>
<feature type="transmembrane region" description="Helical" evidence="7">
    <location>
        <begin position="168"/>
        <end position="190"/>
    </location>
</feature>
<accession>A0A5J5J290</accession>
<feature type="domain" description="ABC transmembrane type-1" evidence="8">
    <location>
        <begin position="94"/>
        <end position="294"/>
    </location>
</feature>
<dbReference type="OrthoDB" id="9778910at2"/>
<dbReference type="CDD" id="cd06261">
    <property type="entry name" value="TM_PBP2"/>
    <property type="match status" value="1"/>
</dbReference>
<protein>
    <submittedName>
        <fullName evidence="9">ABC transporter permease</fullName>
    </submittedName>
</protein>
<feature type="transmembrane region" description="Helical" evidence="7">
    <location>
        <begin position="94"/>
        <end position="121"/>
    </location>
</feature>
<comment type="subcellular location">
    <subcellularLocation>
        <location evidence="1 7">Cell membrane</location>
        <topology evidence="1 7">Multi-pass membrane protein</topology>
    </subcellularLocation>
</comment>
<dbReference type="EMBL" id="VYSA01000003">
    <property type="protein sequence ID" value="KAA9106610.1"/>
    <property type="molecule type" value="Genomic_DNA"/>
</dbReference>
<dbReference type="PROSITE" id="PS50928">
    <property type="entry name" value="ABC_TM1"/>
    <property type="match status" value="1"/>
</dbReference>
<gene>
    <name evidence="9" type="ORF">F6B43_14565</name>
</gene>
<feature type="transmembrane region" description="Helical" evidence="7">
    <location>
        <begin position="133"/>
        <end position="156"/>
    </location>
</feature>
<dbReference type="GO" id="GO:0005886">
    <property type="term" value="C:plasma membrane"/>
    <property type="evidence" value="ECO:0007669"/>
    <property type="project" value="UniProtKB-SubCell"/>
</dbReference>
<keyword evidence="2 7" id="KW-0813">Transport</keyword>
<dbReference type="InterPro" id="IPR035906">
    <property type="entry name" value="MetI-like_sf"/>
</dbReference>
<dbReference type="SUPFAM" id="SSF161098">
    <property type="entry name" value="MetI-like"/>
    <property type="match status" value="1"/>
</dbReference>
<comment type="similarity">
    <text evidence="7">Belongs to the binding-protein-dependent transport system permease family.</text>
</comment>
<evidence type="ECO:0000256" key="2">
    <source>
        <dbReference type="ARBA" id="ARBA00022448"/>
    </source>
</evidence>
<evidence type="ECO:0000256" key="3">
    <source>
        <dbReference type="ARBA" id="ARBA00022475"/>
    </source>
</evidence>
<feature type="transmembrane region" description="Helical" evidence="7">
    <location>
        <begin position="271"/>
        <end position="297"/>
    </location>
</feature>
<evidence type="ECO:0000256" key="6">
    <source>
        <dbReference type="ARBA" id="ARBA00023136"/>
    </source>
</evidence>
<evidence type="ECO:0000256" key="4">
    <source>
        <dbReference type="ARBA" id="ARBA00022692"/>
    </source>
</evidence>
<evidence type="ECO:0000256" key="7">
    <source>
        <dbReference type="RuleBase" id="RU363032"/>
    </source>
</evidence>
<dbReference type="Pfam" id="PF00528">
    <property type="entry name" value="BPD_transp_1"/>
    <property type="match status" value="1"/>
</dbReference>
<proteinExistence type="inferred from homology"/>
<feature type="transmembrane region" description="Helical" evidence="7">
    <location>
        <begin position="227"/>
        <end position="251"/>
    </location>
</feature>
<dbReference type="GO" id="GO:0071916">
    <property type="term" value="F:dipeptide transmembrane transporter activity"/>
    <property type="evidence" value="ECO:0007669"/>
    <property type="project" value="TreeGrafter"/>
</dbReference>
<evidence type="ECO:0000256" key="5">
    <source>
        <dbReference type="ARBA" id="ARBA00022989"/>
    </source>
</evidence>
<dbReference type="Gene3D" id="1.10.3720.10">
    <property type="entry name" value="MetI-like"/>
    <property type="match status" value="1"/>
</dbReference>
<dbReference type="Proteomes" id="UP000325827">
    <property type="component" value="Unassembled WGS sequence"/>
</dbReference>
<keyword evidence="10" id="KW-1185">Reference proteome</keyword>
<keyword evidence="6 7" id="KW-0472">Membrane</keyword>
<evidence type="ECO:0000259" key="8">
    <source>
        <dbReference type="PROSITE" id="PS50928"/>
    </source>
</evidence>
<keyword evidence="3" id="KW-1003">Cell membrane</keyword>
<evidence type="ECO:0000313" key="9">
    <source>
        <dbReference type="EMBL" id="KAA9106610.1"/>
    </source>
</evidence>
<evidence type="ECO:0000313" key="10">
    <source>
        <dbReference type="Proteomes" id="UP000325827"/>
    </source>
</evidence>
<evidence type="ECO:0000256" key="1">
    <source>
        <dbReference type="ARBA" id="ARBA00004651"/>
    </source>
</evidence>
<comment type="caution">
    <text evidence="9">The sequence shown here is derived from an EMBL/GenBank/DDBJ whole genome shotgun (WGS) entry which is preliminary data.</text>
</comment>
<dbReference type="InterPro" id="IPR000515">
    <property type="entry name" value="MetI-like"/>
</dbReference>
<dbReference type="PANTHER" id="PTHR43163">
    <property type="entry name" value="DIPEPTIDE TRANSPORT SYSTEM PERMEASE PROTEIN DPPB-RELATED"/>
    <property type="match status" value="1"/>
</dbReference>
<reference evidence="10" key="1">
    <citation type="submission" date="2019-09" db="EMBL/GenBank/DDBJ databases">
        <title>Mumia zhuanghuii sp. nov. isolated from the intestinal contents of plateau pika (Ochotona curzoniae) in the Qinghai-Tibet plateau of China.</title>
        <authorList>
            <person name="Tian Z."/>
        </authorList>
    </citation>
    <scope>NUCLEOTIDE SEQUENCE [LARGE SCALE GENOMIC DNA]</scope>
    <source>
        <strain evidence="10">JCM 30598</strain>
    </source>
</reference>
<dbReference type="PANTHER" id="PTHR43163:SF6">
    <property type="entry name" value="DIPEPTIDE TRANSPORT SYSTEM PERMEASE PROTEIN DPPB-RELATED"/>
    <property type="match status" value="1"/>
</dbReference>
<keyword evidence="5 7" id="KW-1133">Transmembrane helix</keyword>